<sequence length="280" mass="31203">MQSHDLAESSLQRLSSVSPARFKSALATSRRLLESAEASSPSGRRKRPATSSPTTSPTKVTTADAMSPFQTPRKKFKYTSGLDLTGLVHAHSPSKGSPLKQSVTPSKRREKREIVDVSDSDNEVEATPTKRRTPAAATTTAPRSPRSARQKARDQKEKDGKAAFLALRPGASDVPSIQVTDEEGEDDLTPRRRSPVRRLVDELQPRPTRKRTRVRMDWTFRETVWASFDPEGEAHKRRRAELEEILRPFENVEPVDGPAKTVDEIVLEAWRARMSAEEAA</sequence>
<dbReference type="OrthoDB" id="2575097at2759"/>
<protein>
    <submittedName>
        <fullName evidence="2">Uncharacterized protein</fullName>
    </submittedName>
</protein>
<name>J6EYB1_TRIAS</name>
<organism evidence="2 3">
    <name type="scientific">Trichosporon asahii var. asahii (strain ATCC 90039 / CBS 2479 / JCM 2466 / KCTC 7840 / NBRC 103889/ NCYC 2677 / UAMH 7654)</name>
    <name type="common">Yeast</name>
    <dbReference type="NCBI Taxonomy" id="1186058"/>
    <lineage>
        <taxon>Eukaryota</taxon>
        <taxon>Fungi</taxon>
        <taxon>Dikarya</taxon>
        <taxon>Basidiomycota</taxon>
        <taxon>Agaricomycotina</taxon>
        <taxon>Tremellomycetes</taxon>
        <taxon>Trichosporonales</taxon>
        <taxon>Trichosporonaceae</taxon>
        <taxon>Trichosporon</taxon>
    </lineage>
</organism>
<evidence type="ECO:0000256" key="1">
    <source>
        <dbReference type="SAM" id="MobiDB-lite"/>
    </source>
</evidence>
<comment type="caution">
    <text evidence="2">The sequence shown here is derived from an EMBL/GenBank/DDBJ whole genome shotgun (WGS) entry which is preliminary data.</text>
</comment>
<reference evidence="2 3" key="1">
    <citation type="journal article" date="2012" name="Eukaryot. Cell">
        <title>Draft genome sequence of CBS 2479, the standard type strain of Trichosporon asahii.</title>
        <authorList>
            <person name="Yang R.Y."/>
            <person name="Li H.T."/>
            <person name="Zhu H."/>
            <person name="Zhou G.P."/>
            <person name="Wang M."/>
            <person name="Wang L."/>
        </authorList>
    </citation>
    <scope>NUCLEOTIDE SEQUENCE [LARGE SCALE GENOMIC DNA]</scope>
    <source>
        <strain evidence="3">ATCC 90039 / CBS 2479 / JCM 2466 / KCTC 7840 / NCYC 2677 / UAMH 7654</strain>
    </source>
</reference>
<feature type="compositionally biased region" description="Low complexity" evidence="1">
    <location>
        <begin position="134"/>
        <end position="147"/>
    </location>
</feature>
<gene>
    <name evidence="2" type="ORF">A1Q1_01263</name>
</gene>
<evidence type="ECO:0000313" key="3">
    <source>
        <dbReference type="Proteomes" id="UP000002748"/>
    </source>
</evidence>
<dbReference type="Proteomes" id="UP000002748">
    <property type="component" value="Unassembled WGS sequence"/>
</dbReference>
<feature type="compositionally biased region" description="Polar residues" evidence="1">
    <location>
        <begin position="1"/>
        <end position="18"/>
    </location>
</feature>
<accession>J6EYB1</accession>
<feature type="region of interest" description="Disordered" evidence="1">
    <location>
        <begin position="1"/>
        <end position="20"/>
    </location>
</feature>
<dbReference type="HOGENOM" id="CLU_994629_0_0_1"/>
<dbReference type="GeneID" id="25984777"/>
<dbReference type="RefSeq" id="XP_014179811.1">
    <property type="nucleotide sequence ID" value="XM_014324336.1"/>
</dbReference>
<dbReference type="VEuPathDB" id="FungiDB:A1Q1_01263"/>
<feature type="compositionally biased region" description="Low complexity" evidence="1">
    <location>
        <begin position="49"/>
        <end position="63"/>
    </location>
</feature>
<feature type="region of interest" description="Disordered" evidence="1">
    <location>
        <begin position="87"/>
        <end position="195"/>
    </location>
</feature>
<dbReference type="EMBL" id="ALBS01000165">
    <property type="protein sequence ID" value="EJT49634.1"/>
    <property type="molecule type" value="Genomic_DNA"/>
</dbReference>
<evidence type="ECO:0000313" key="2">
    <source>
        <dbReference type="EMBL" id="EJT49634.1"/>
    </source>
</evidence>
<feature type="compositionally biased region" description="Basic and acidic residues" evidence="1">
    <location>
        <begin position="151"/>
        <end position="161"/>
    </location>
</feature>
<dbReference type="KEGG" id="tasa:A1Q1_01263"/>
<dbReference type="AlphaFoldDB" id="J6EYB1"/>
<proteinExistence type="predicted"/>
<feature type="region of interest" description="Disordered" evidence="1">
    <location>
        <begin position="33"/>
        <end position="74"/>
    </location>
</feature>